<dbReference type="RefSeq" id="WP_379042361.1">
    <property type="nucleotide sequence ID" value="NZ_JBHSKW010000022.1"/>
</dbReference>
<dbReference type="Proteomes" id="UP001597546">
    <property type="component" value="Unassembled WGS sequence"/>
</dbReference>
<accession>A0ABW5TPS5</accession>
<proteinExistence type="predicted"/>
<organism evidence="2 3">
    <name type="scientific">Pedobacter alpinus</name>
    <dbReference type="NCBI Taxonomy" id="1590643"/>
    <lineage>
        <taxon>Bacteria</taxon>
        <taxon>Pseudomonadati</taxon>
        <taxon>Bacteroidota</taxon>
        <taxon>Sphingobacteriia</taxon>
        <taxon>Sphingobacteriales</taxon>
        <taxon>Sphingobacteriaceae</taxon>
        <taxon>Pedobacter</taxon>
    </lineage>
</organism>
<reference evidence="3" key="1">
    <citation type="journal article" date="2019" name="Int. J. Syst. Evol. Microbiol.">
        <title>The Global Catalogue of Microorganisms (GCM) 10K type strain sequencing project: providing services to taxonomists for standard genome sequencing and annotation.</title>
        <authorList>
            <consortium name="The Broad Institute Genomics Platform"/>
            <consortium name="The Broad Institute Genome Sequencing Center for Infectious Disease"/>
            <person name="Wu L."/>
            <person name="Ma J."/>
        </authorList>
    </citation>
    <scope>NUCLEOTIDE SEQUENCE [LARGE SCALE GENOMIC DNA]</scope>
    <source>
        <strain evidence="3">KCTC 42456</strain>
    </source>
</reference>
<dbReference type="InterPro" id="IPR055705">
    <property type="entry name" value="DUF7281"/>
</dbReference>
<sequence>MKLPITIAEKLLLLENGVAIPSSKLKYEMISEMISEGILYKLGKHKSTVQLIKPEQLKLYLENRFSIKDLSIYIEAHKKENITRSELVAISSDSKLTKVRTFKGFLVNNYTPIQAKLNEDTITLNPKPGTFQFIFDFEYFVPELDVVIIGVENPENFRYIEKQKYLFNKMKPLFVSRYPQNQSKDLIKWIKSIPNNYLHFGDFDFAGIGIYLNEFKKHLSGKTQFFVPENIEILISENGNKRRYDIQKINFDIHSIEEEKLIALISTINKYKKGLDQEMLIK</sequence>
<evidence type="ECO:0000313" key="2">
    <source>
        <dbReference type="EMBL" id="MFD2730929.1"/>
    </source>
</evidence>
<feature type="domain" description="DUF7281" evidence="1">
    <location>
        <begin position="147"/>
        <end position="281"/>
    </location>
</feature>
<dbReference type="Pfam" id="PF23947">
    <property type="entry name" value="DUF7281"/>
    <property type="match status" value="1"/>
</dbReference>
<dbReference type="EMBL" id="JBHULV010000011">
    <property type="protein sequence ID" value="MFD2730929.1"/>
    <property type="molecule type" value="Genomic_DNA"/>
</dbReference>
<name>A0ABW5TPS5_9SPHI</name>
<evidence type="ECO:0000259" key="1">
    <source>
        <dbReference type="Pfam" id="PF23947"/>
    </source>
</evidence>
<protein>
    <recommendedName>
        <fullName evidence="1">DUF7281 domain-containing protein</fullName>
    </recommendedName>
</protein>
<gene>
    <name evidence="2" type="ORF">ACFSSE_04365</name>
</gene>
<keyword evidence="3" id="KW-1185">Reference proteome</keyword>
<evidence type="ECO:0000313" key="3">
    <source>
        <dbReference type="Proteomes" id="UP001597546"/>
    </source>
</evidence>
<comment type="caution">
    <text evidence="2">The sequence shown here is derived from an EMBL/GenBank/DDBJ whole genome shotgun (WGS) entry which is preliminary data.</text>
</comment>